<keyword evidence="9" id="KW-1185">Reference proteome</keyword>
<evidence type="ECO:0000256" key="2">
    <source>
        <dbReference type="ARBA" id="ARBA00010617"/>
    </source>
</evidence>
<dbReference type="SUPFAM" id="SSF48264">
    <property type="entry name" value="Cytochrome P450"/>
    <property type="match status" value="1"/>
</dbReference>
<organism evidence="8 9">
    <name type="scientific">Gordonia effusa NBRC 100432</name>
    <dbReference type="NCBI Taxonomy" id="1077974"/>
    <lineage>
        <taxon>Bacteria</taxon>
        <taxon>Bacillati</taxon>
        <taxon>Actinomycetota</taxon>
        <taxon>Actinomycetes</taxon>
        <taxon>Mycobacteriales</taxon>
        <taxon>Gordoniaceae</taxon>
        <taxon>Gordonia</taxon>
    </lineage>
</organism>
<dbReference type="PRINTS" id="PR00359">
    <property type="entry name" value="BP450"/>
</dbReference>
<gene>
    <name evidence="8" type="ORF">GOEFS_125_00050</name>
</gene>
<keyword evidence="4" id="KW-0479">Metal-binding</keyword>
<dbReference type="RefSeq" id="WP_007320051.1">
    <property type="nucleotide sequence ID" value="NZ_BAEH01000125.1"/>
</dbReference>
<protein>
    <submittedName>
        <fullName evidence="8">Putative cytochrome P450</fullName>
    </submittedName>
</protein>
<dbReference type="CDD" id="cd11033">
    <property type="entry name" value="CYP142-like"/>
    <property type="match status" value="1"/>
</dbReference>
<evidence type="ECO:0000256" key="5">
    <source>
        <dbReference type="ARBA" id="ARBA00023002"/>
    </source>
</evidence>
<dbReference type="GO" id="GO:0036199">
    <property type="term" value="F:cholest-4-en-3-one 26-monooxygenase activity"/>
    <property type="evidence" value="ECO:0007669"/>
    <property type="project" value="TreeGrafter"/>
</dbReference>
<evidence type="ECO:0000256" key="6">
    <source>
        <dbReference type="ARBA" id="ARBA00023004"/>
    </source>
</evidence>
<dbReference type="EMBL" id="BAEH01000125">
    <property type="protein sequence ID" value="GAB20716.1"/>
    <property type="molecule type" value="Genomic_DNA"/>
</dbReference>
<name>H0R6L5_9ACTN</name>
<sequence>MLETKVDVFDQYQYLDGAPYADLATLRDESPVYRNPDPQLTEGHWAVTRHADIVAVARNSEVFSSYEKGSQPLEFDEVAMAVQRLMLINQDPPKHARVRGLVSRGFTPKTIATLKDRIDEECRRIVDQAFTETEFDFVQEIAAKLPIAIIAELMGVPESHRDQLLTWSKLIAGESDHQHNGVDGTRQAVEEMAVYAAELRADRAAHPRQDVATALTSADADGNRLSEEEFHAFFILMTVAGNETTRYALSGAIEAFDEYPDEWLRLRESPDIAKTATDEVLRWVSPTRVFRRTARVDGEIGGVVIRGGEKVVAHLTSGNRDERVFEDPDSFDIGRSPNPHVAFGGGGPHFCLGKHLALMEIESMLRELASRADRIEVTRKPRRLLSYHFNGLVDLEVRVTRS</sequence>
<keyword evidence="3" id="KW-0349">Heme</keyword>
<dbReference type="GO" id="GO:0005506">
    <property type="term" value="F:iron ion binding"/>
    <property type="evidence" value="ECO:0007669"/>
    <property type="project" value="InterPro"/>
</dbReference>
<comment type="similarity">
    <text evidence="2">Belongs to the cytochrome P450 family.</text>
</comment>
<dbReference type="Proteomes" id="UP000035034">
    <property type="component" value="Unassembled WGS sequence"/>
</dbReference>
<accession>H0R6L5</accession>
<evidence type="ECO:0000256" key="4">
    <source>
        <dbReference type="ARBA" id="ARBA00022723"/>
    </source>
</evidence>
<dbReference type="STRING" id="1077974.GOEFS_125_00050"/>
<keyword evidence="5" id="KW-0560">Oxidoreductase</keyword>
<comment type="caution">
    <text evidence="8">The sequence shown here is derived from an EMBL/GenBank/DDBJ whole genome shotgun (WGS) entry which is preliminary data.</text>
</comment>
<evidence type="ECO:0000256" key="1">
    <source>
        <dbReference type="ARBA" id="ARBA00001971"/>
    </source>
</evidence>
<dbReference type="PANTHER" id="PTHR46696">
    <property type="entry name" value="P450, PUTATIVE (EUROFUNG)-RELATED"/>
    <property type="match status" value="1"/>
</dbReference>
<dbReference type="Pfam" id="PF00067">
    <property type="entry name" value="p450"/>
    <property type="match status" value="1"/>
</dbReference>
<evidence type="ECO:0000256" key="3">
    <source>
        <dbReference type="ARBA" id="ARBA00022617"/>
    </source>
</evidence>
<comment type="cofactor">
    <cofactor evidence="1">
        <name>heme</name>
        <dbReference type="ChEBI" id="CHEBI:30413"/>
    </cofactor>
</comment>
<dbReference type="Gene3D" id="1.10.630.10">
    <property type="entry name" value="Cytochrome P450"/>
    <property type="match status" value="1"/>
</dbReference>
<evidence type="ECO:0000256" key="7">
    <source>
        <dbReference type="ARBA" id="ARBA00023033"/>
    </source>
</evidence>
<proteinExistence type="inferred from homology"/>
<evidence type="ECO:0000313" key="9">
    <source>
        <dbReference type="Proteomes" id="UP000035034"/>
    </source>
</evidence>
<dbReference type="AlphaFoldDB" id="H0R6L5"/>
<reference evidence="8 9" key="1">
    <citation type="submission" date="2011-12" db="EMBL/GenBank/DDBJ databases">
        <title>Whole genome shotgun sequence of Gordonia effusa NBRC 100432.</title>
        <authorList>
            <person name="Yoshida I."/>
            <person name="Takarada H."/>
            <person name="Hosoyama A."/>
            <person name="Tsuchikane K."/>
            <person name="Katsumata H."/>
            <person name="Yamazaki S."/>
            <person name="Fujita N."/>
        </authorList>
    </citation>
    <scope>NUCLEOTIDE SEQUENCE [LARGE SCALE GENOMIC DNA]</scope>
    <source>
        <strain evidence="8 9">NBRC 100432</strain>
    </source>
</reference>
<evidence type="ECO:0000313" key="8">
    <source>
        <dbReference type="EMBL" id="GAB20716.1"/>
    </source>
</evidence>
<dbReference type="InterPro" id="IPR002397">
    <property type="entry name" value="Cyt_P450_B"/>
</dbReference>
<keyword evidence="6" id="KW-0408">Iron</keyword>
<dbReference type="eggNOG" id="COG2124">
    <property type="taxonomic scope" value="Bacteria"/>
</dbReference>
<dbReference type="PANTHER" id="PTHR46696:SF4">
    <property type="entry name" value="BIOTIN BIOSYNTHESIS CYTOCHROME P450"/>
    <property type="match status" value="1"/>
</dbReference>
<dbReference type="InterPro" id="IPR001128">
    <property type="entry name" value="Cyt_P450"/>
</dbReference>
<dbReference type="FunFam" id="1.10.630.10:FF:000018">
    <property type="entry name" value="Cytochrome P450 monooxygenase"/>
    <property type="match status" value="1"/>
</dbReference>
<dbReference type="InterPro" id="IPR036396">
    <property type="entry name" value="Cyt_P450_sf"/>
</dbReference>
<dbReference type="GO" id="GO:0020037">
    <property type="term" value="F:heme binding"/>
    <property type="evidence" value="ECO:0007669"/>
    <property type="project" value="InterPro"/>
</dbReference>
<keyword evidence="7" id="KW-0503">Monooxygenase</keyword>
<dbReference type="GO" id="GO:0008395">
    <property type="term" value="F:steroid hydroxylase activity"/>
    <property type="evidence" value="ECO:0007669"/>
    <property type="project" value="TreeGrafter"/>
</dbReference>
<dbReference type="GO" id="GO:0006707">
    <property type="term" value="P:cholesterol catabolic process"/>
    <property type="evidence" value="ECO:0007669"/>
    <property type="project" value="TreeGrafter"/>
</dbReference>